<protein>
    <submittedName>
        <fullName evidence="2">Uncharacterized protein</fullName>
    </submittedName>
</protein>
<comment type="caution">
    <text evidence="2">The sequence shown here is derived from an EMBL/GenBank/DDBJ whole genome shotgun (WGS) entry which is preliminary data.</text>
</comment>
<dbReference type="Proteomes" id="UP001180551">
    <property type="component" value="Unassembled WGS sequence"/>
</dbReference>
<organism evidence="2 3">
    <name type="scientific">Streptomyces mooreae</name>
    <dbReference type="NCBI Taxonomy" id="3075523"/>
    <lineage>
        <taxon>Bacteria</taxon>
        <taxon>Bacillati</taxon>
        <taxon>Actinomycetota</taxon>
        <taxon>Actinomycetes</taxon>
        <taxon>Kitasatosporales</taxon>
        <taxon>Streptomycetaceae</taxon>
        <taxon>Streptomyces</taxon>
    </lineage>
</organism>
<proteinExistence type="predicted"/>
<name>A0ABU2TGB4_9ACTN</name>
<sequence length="212" mass="23540">MTEITFCLSRAEFAQQFTALPGHEAWGALQTGNGRIAAESPLARVHRHGGSDDHEPAFTLTSPTEPAHTLCTVAPQAGAAARQTVYAVHDGYGRFIGQVTHERSPRGSRQAWRIEDADRQCSVTAYKGNIRGWIAYWAFSPFWAILALLNLLNGDTHSSWWLWGKPRRAHWHTRSGDRPRKPALDFKSGRYRADTGLLDANLVYAQAALYGA</sequence>
<evidence type="ECO:0000313" key="3">
    <source>
        <dbReference type="Proteomes" id="UP001180551"/>
    </source>
</evidence>
<keyword evidence="3" id="KW-1185">Reference proteome</keyword>
<evidence type="ECO:0000256" key="1">
    <source>
        <dbReference type="SAM" id="Phobius"/>
    </source>
</evidence>
<dbReference type="EMBL" id="JAVRFE010000053">
    <property type="protein sequence ID" value="MDT0459942.1"/>
    <property type="molecule type" value="Genomic_DNA"/>
</dbReference>
<gene>
    <name evidence="2" type="ORF">RM550_30175</name>
</gene>
<keyword evidence="1" id="KW-1133">Transmembrane helix</keyword>
<feature type="transmembrane region" description="Helical" evidence="1">
    <location>
        <begin position="133"/>
        <end position="152"/>
    </location>
</feature>
<keyword evidence="1" id="KW-0472">Membrane</keyword>
<reference evidence="2" key="1">
    <citation type="submission" date="2024-05" db="EMBL/GenBank/DDBJ databases">
        <title>30 novel species of actinomycetes from the DSMZ collection.</title>
        <authorList>
            <person name="Nouioui I."/>
        </authorList>
    </citation>
    <scope>NUCLEOTIDE SEQUENCE</scope>
    <source>
        <strain evidence="2">DSM 41527</strain>
    </source>
</reference>
<dbReference type="RefSeq" id="WP_311626930.1">
    <property type="nucleotide sequence ID" value="NZ_JAVRFE010000053.1"/>
</dbReference>
<accession>A0ABU2TGB4</accession>
<keyword evidence="1" id="KW-0812">Transmembrane</keyword>
<evidence type="ECO:0000313" key="2">
    <source>
        <dbReference type="EMBL" id="MDT0459942.1"/>
    </source>
</evidence>